<dbReference type="Proteomes" id="UP000177913">
    <property type="component" value="Unassembled WGS sequence"/>
</dbReference>
<name>A0A1F7H0P9_9BACT</name>
<protein>
    <recommendedName>
        <fullName evidence="2">Calcineurin-like phosphoesterase domain-containing protein</fullName>
    </recommendedName>
</protein>
<reference evidence="3 4" key="1">
    <citation type="journal article" date="2016" name="Nat. Commun.">
        <title>Thousands of microbial genomes shed light on interconnected biogeochemical processes in an aquifer system.</title>
        <authorList>
            <person name="Anantharaman K."/>
            <person name="Brown C.T."/>
            <person name="Hug L.A."/>
            <person name="Sharon I."/>
            <person name="Castelle C.J."/>
            <person name="Probst A.J."/>
            <person name="Thomas B.C."/>
            <person name="Singh A."/>
            <person name="Wilkins M.J."/>
            <person name="Karaoz U."/>
            <person name="Brodie E.L."/>
            <person name="Williams K.H."/>
            <person name="Hubbard S.S."/>
            <person name="Banfield J.F."/>
        </authorList>
    </citation>
    <scope>NUCLEOTIDE SEQUENCE [LARGE SCALE GENOMIC DNA]</scope>
</reference>
<dbReference type="Pfam" id="PF00149">
    <property type="entry name" value="Metallophos"/>
    <property type="match status" value="1"/>
</dbReference>
<evidence type="ECO:0000313" key="4">
    <source>
        <dbReference type="Proteomes" id="UP000177913"/>
    </source>
</evidence>
<organism evidence="3 4">
    <name type="scientific">Candidatus Roizmanbacteria bacterium RIFCSPHIGHO2_02_FULL_38_11</name>
    <dbReference type="NCBI Taxonomy" id="1802039"/>
    <lineage>
        <taxon>Bacteria</taxon>
        <taxon>Candidatus Roizmaniibacteriota</taxon>
    </lineage>
</organism>
<feature type="transmembrane region" description="Helical" evidence="1">
    <location>
        <begin position="746"/>
        <end position="767"/>
    </location>
</feature>
<dbReference type="Gene3D" id="3.60.21.10">
    <property type="match status" value="1"/>
</dbReference>
<dbReference type="AlphaFoldDB" id="A0A1F7H0P9"/>
<evidence type="ECO:0000259" key="2">
    <source>
        <dbReference type="Pfam" id="PF00149"/>
    </source>
</evidence>
<proteinExistence type="predicted"/>
<dbReference type="InterPro" id="IPR029052">
    <property type="entry name" value="Metallo-depent_PP-like"/>
</dbReference>
<sequence>MQDRSAEGPRPAAKTAEKPIDVRLAFKAKNELTARARAYRRDLGWNELRKANLAKWLRGPDGTKPGDKGGWLRQKDVVDGWKNDQATRDYLDNAKRRAVELAKRGVGEISTKLGIPSDQIAGKTLAEIYATAEAKGWNVKQGDVQGEEVRDYLYNAHEYAIEQQKAKEKKAQPAETVRPLEKGKPIEGNTIYAKKARILPDLHGGKELPTDATQAAARKKESPLADFLKDKTEGEIVVSVGDVFDRGGQSWESAQEMMKMVQNGEAVWNLGNHEALFMAAMAGDAAAFQTWMINGGSDMMVSAGVDISQGGNLLEAAKSNQNLQQLSKFLRANVKTYTIVDNVLVTHAGVLADPATGGLKNVSINGVDFGQGLDAMDRIQAEIRLGNENVIKWLANHGGTDQLNADNPFWVREKNFQDVVADPQKAHNLREALNGQANIRGTKIEFVVVGHTPSMGDQAKATQSLDLEGKPIQRFLFADTGYFESEEARVVKLRVADDTPEQVTITYEDPVEQKKILPEQRHNLDRKVGKESFEIVGKDESEAVHARTTTATENVALIAGVEIPEVTHEILNVIASGGNIPKKIQELGAAKIVTPAEDQTLTQEQMAQTALGYDLQIAGIQLEQQQIAEVYKKAQGKKKQLLEVRYETLKEQARQLTEKRSKLSVPNQVQEFVKACGVPEEAANQNPLGALSKTLEQTIANKDARKAFIEQLMGQITKGNLKEEDVKSFEKFLNSQAIQKFTKDKALFGAKAAGGVGLLMLLMAWLASKSGRGQAMG</sequence>
<evidence type="ECO:0000313" key="3">
    <source>
        <dbReference type="EMBL" id="OGK24738.1"/>
    </source>
</evidence>
<keyword evidence="1" id="KW-0812">Transmembrane</keyword>
<feature type="domain" description="Calcineurin-like phosphoesterase" evidence="2">
    <location>
        <begin position="226"/>
        <end position="305"/>
    </location>
</feature>
<keyword evidence="1" id="KW-0472">Membrane</keyword>
<dbReference type="GO" id="GO:0016787">
    <property type="term" value="F:hydrolase activity"/>
    <property type="evidence" value="ECO:0007669"/>
    <property type="project" value="InterPro"/>
</dbReference>
<keyword evidence="1" id="KW-1133">Transmembrane helix</keyword>
<comment type="caution">
    <text evidence="3">The sequence shown here is derived from an EMBL/GenBank/DDBJ whole genome shotgun (WGS) entry which is preliminary data.</text>
</comment>
<accession>A0A1F7H0P9</accession>
<gene>
    <name evidence="3" type="ORF">A3C25_06115</name>
</gene>
<dbReference type="EMBL" id="MFZO01000030">
    <property type="protein sequence ID" value="OGK24738.1"/>
    <property type="molecule type" value="Genomic_DNA"/>
</dbReference>
<dbReference type="SUPFAM" id="SSF56300">
    <property type="entry name" value="Metallo-dependent phosphatases"/>
    <property type="match status" value="1"/>
</dbReference>
<dbReference type="InterPro" id="IPR004843">
    <property type="entry name" value="Calcineurin-like_PHP"/>
</dbReference>
<evidence type="ECO:0000256" key="1">
    <source>
        <dbReference type="SAM" id="Phobius"/>
    </source>
</evidence>